<comment type="caution">
    <text evidence="1">The sequence shown here is derived from an EMBL/GenBank/DDBJ whole genome shotgun (WGS) entry which is preliminary data.</text>
</comment>
<evidence type="ECO:0000313" key="2">
    <source>
        <dbReference type="Proteomes" id="UP001589587"/>
    </source>
</evidence>
<gene>
    <name evidence="1" type="ORF">ACFFQ6_07760</name>
</gene>
<accession>A0ABV5XAT5</accession>
<keyword evidence="2" id="KW-1185">Reference proteome</keyword>
<dbReference type="EMBL" id="JBHMAS010000006">
    <property type="protein sequence ID" value="MFB9779573.1"/>
    <property type="molecule type" value="Genomic_DNA"/>
</dbReference>
<organism evidence="1 2">
    <name type="scientific">Rhodococcus baikonurensis</name>
    <dbReference type="NCBI Taxonomy" id="172041"/>
    <lineage>
        <taxon>Bacteria</taxon>
        <taxon>Bacillati</taxon>
        <taxon>Actinomycetota</taxon>
        <taxon>Actinomycetes</taxon>
        <taxon>Mycobacteriales</taxon>
        <taxon>Nocardiaceae</taxon>
        <taxon>Rhodococcus</taxon>
        <taxon>Rhodococcus erythropolis group</taxon>
    </lineage>
</organism>
<sequence length="98" mass="10876">MRAKTMGLDGFWENSDAALDKCAKAKTVTEIVDALNEHFDKSAGDAFFGGSGGDRQMLEVMYEAVGWTVYDVEAEYHFKARDSNGDSFEYCEGDVSRI</sequence>
<dbReference type="RefSeq" id="WP_378374258.1">
    <property type="nucleotide sequence ID" value="NZ_JBHMAS010000006.1"/>
</dbReference>
<reference evidence="1 2" key="1">
    <citation type="submission" date="2024-09" db="EMBL/GenBank/DDBJ databases">
        <authorList>
            <person name="Sun Q."/>
            <person name="Mori K."/>
        </authorList>
    </citation>
    <scope>NUCLEOTIDE SEQUENCE [LARGE SCALE GENOMIC DNA]</scope>
    <source>
        <strain evidence="1 2">JCM 11411</strain>
    </source>
</reference>
<name>A0ABV5XAT5_9NOCA</name>
<proteinExistence type="predicted"/>
<protein>
    <submittedName>
        <fullName evidence="1">Uncharacterized protein</fullName>
    </submittedName>
</protein>
<evidence type="ECO:0000313" key="1">
    <source>
        <dbReference type="EMBL" id="MFB9779573.1"/>
    </source>
</evidence>
<dbReference type="Proteomes" id="UP001589587">
    <property type="component" value="Unassembled WGS sequence"/>
</dbReference>